<organism evidence="10 11">
    <name type="scientific">Thiomicrospira aerophila AL3</name>
    <dbReference type="NCBI Taxonomy" id="717772"/>
    <lineage>
        <taxon>Bacteria</taxon>
        <taxon>Pseudomonadati</taxon>
        <taxon>Pseudomonadota</taxon>
        <taxon>Gammaproteobacteria</taxon>
        <taxon>Thiotrichales</taxon>
        <taxon>Piscirickettsiaceae</taxon>
        <taxon>Thiomicrospira</taxon>
    </lineage>
</organism>
<evidence type="ECO:0000313" key="10">
    <source>
        <dbReference type="EMBL" id="AHF01356.1"/>
    </source>
</evidence>
<evidence type="ECO:0000256" key="2">
    <source>
        <dbReference type="ARBA" id="ARBA00008034"/>
    </source>
</evidence>
<evidence type="ECO:0000256" key="5">
    <source>
        <dbReference type="ARBA" id="ARBA00022692"/>
    </source>
</evidence>
<feature type="transmembrane region" description="Helical" evidence="9">
    <location>
        <begin position="89"/>
        <end position="108"/>
    </location>
</feature>
<evidence type="ECO:0000256" key="3">
    <source>
        <dbReference type="ARBA" id="ARBA00022448"/>
    </source>
</evidence>
<dbReference type="GO" id="GO:0010043">
    <property type="term" value="P:response to zinc ion"/>
    <property type="evidence" value="ECO:0007669"/>
    <property type="project" value="TreeGrafter"/>
</dbReference>
<evidence type="ECO:0000256" key="7">
    <source>
        <dbReference type="ARBA" id="ARBA00023136"/>
    </source>
</evidence>
<dbReference type="SUPFAM" id="SSF81345">
    <property type="entry name" value="ABC transporter involved in vitamin B12 uptake, BtuC"/>
    <property type="match status" value="1"/>
</dbReference>
<dbReference type="CDD" id="cd06550">
    <property type="entry name" value="TM_ABC_iron-siderophores_like"/>
    <property type="match status" value="1"/>
</dbReference>
<dbReference type="PANTHER" id="PTHR30477">
    <property type="entry name" value="ABC-TRANSPORTER METAL-BINDING PROTEIN"/>
    <property type="match status" value="1"/>
</dbReference>
<gene>
    <name evidence="10" type="ORF">THIAE_05665</name>
</gene>
<comment type="similarity">
    <text evidence="2 8">Belongs to the ABC-3 integral membrane protein family.</text>
</comment>
<evidence type="ECO:0000256" key="9">
    <source>
        <dbReference type="SAM" id="Phobius"/>
    </source>
</evidence>
<dbReference type="Gene3D" id="1.10.3470.10">
    <property type="entry name" value="ABC transporter involved in vitamin B12 uptake, BtuC"/>
    <property type="match status" value="1"/>
</dbReference>
<dbReference type="OrthoDB" id="9804300at2"/>
<comment type="subcellular location">
    <subcellularLocation>
        <location evidence="1 8">Cell membrane</location>
        <topology evidence="1 8">Multi-pass membrane protein</topology>
    </subcellularLocation>
</comment>
<dbReference type="Proteomes" id="UP000005380">
    <property type="component" value="Chromosome"/>
</dbReference>
<name>W0DWW4_9GAMM</name>
<feature type="transmembrane region" description="Helical" evidence="9">
    <location>
        <begin position="142"/>
        <end position="161"/>
    </location>
</feature>
<evidence type="ECO:0000256" key="4">
    <source>
        <dbReference type="ARBA" id="ARBA00022475"/>
    </source>
</evidence>
<feature type="transmembrane region" description="Helical" evidence="9">
    <location>
        <begin position="255"/>
        <end position="273"/>
    </location>
</feature>
<reference evidence="10 11" key="1">
    <citation type="submission" date="2013-12" db="EMBL/GenBank/DDBJ databases">
        <authorList>
            <consortium name="DOE Joint Genome Institute"/>
            <person name="Kappler U."/>
            <person name="Huntemann M."/>
            <person name="Han J."/>
            <person name="Chen A."/>
            <person name="Kyrpides N."/>
            <person name="Mavromatis K."/>
            <person name="Markowitz V."/>
            <person name="Palaniappan K."/>
            <person name="Ivanova N."/>
            <person name="Schaumberg A."/>
            <person name="Pati A."/>
            <person name="Liolios K."/>
            <person name="Nordberg H.P."/>
            <person name="Cantor M.N."/>
            <person name="Hua S.X."/>
            <person name="Woyke T."/>
        </authorList>
    </citation>
    <scope>NUCLEOTIDE SEQUENCE [LARGE SCALE GENOMIC DNA]</scope>
    <source>
        <strain evidence="11">AL2</strain>
    </source>
</reference>
<feature type="transmembrane region" description="Helical" evidence="9">
    <location>
        <begin position="57"/>
        <end position="77"/>
    </location>
</feature>
<dbReference type="HOGENOM" id="CLU_028808_4_1_6"/>
<dbReference type="InterPro" id="IPR001626">
    <property type="entry name" value="ABC_TroCD"/>
</dbReference>
<sequence length="307" mass="33810">MYELWIVITAALTAVSCALVGSLLILRRMAMLGDAISHSVLLGIVISYLLFDTLALPALLLGALFAGLLTAWLSTAISQRSIIQPDASLGLVFIWMFALALVLIALFADRVHLDHHHVVFGEMAFLPFERWRWLDYDLGPRAFWIALALFGLNLSLLILAFDRLQLTSFAPGFAISLGVSVGFWHYLLVSLVSVTAVAAFDLMGSILVVAFLVIPGATAYLISQRLKPLLWLASVYAIAAVILGFGLAWWLDTALSAAMAFMSGLLFVLTLLIQRIRQVQQSKLPHHFSLNQLDAGEAKHIHHRKHD</sequence>
<evidence type="ECO:0000256" key="1">
    <source>
        <dbReference type="ARBA" id="ARBA00004651"/>
    </source>
</evidence>
<dbReference type="GO" id="GO:0043190">
    <property type="term" value="C:ATP-binding cassette (ABC) transporter complex"/>
    <property type="evidence" value="ECO:0007669"/>
    <property type="project" value="InterPro"/>
</dbReference>
<proteinExistence type="inferred from homology"/>
<keyword evidence="11" id="KW-1185">Reference proteome</keyword>
<dbReference type="RefSeq" id="WP_006460426.1">
    <property type="nucleotide sequence ID" value="NZ_CP007030.1"/>
</dbReference>
<dbReference type="KEGG" id="tao:THIAE_05665"/>
<dbReference type="InterPro" id="IPR037294">
    <property type="entry name" value="ABC_BtuC-like"/>
</dbReference>
<dbReference type="GO" id="GO:0055085">
    <property type="term" value="P:transmembrane transport"/>
    <property type="evidence" value="ECO:0007669"/>
    <property type="project" value="InterPro"/>
</dbReference>
<feature type="transmembrane region" description="Helical" evidence="9">
    <location>
        <begin position="32"/>
        <end position="51"/>
    </location>
</feature>
<keyword evidence="5 8" id="KW-0812">Transmembrane</keyword>
<feature type="transmembrane region" description="Helical" evidence="9">
    <location>
        <begin position="229"/>
        <end position="249"/>
    </location>
</feature>
<dbReference type="AlphaFoldDB" id="W0DWW4"/>
<dbReference type="Pfam" id="PF00950">
    <property type="entry name" value="ABC-3"/>
    <property type="match status" value="1"/>
</dbReference>
<accession>W0DWW4</accession>
<dbReference type="EMBL" id="CP007030">
    <property type="protein sequence ID" value="AHF01356.1"/>
    <property type="molecule type" value="Genomic_DNA"/>
</dbReference>
<dbReference type="eggNOG" id="COG1108">
    <property type="taxonomic scope" value="Bacteria"/>
</dbReference>
<keyword evidence="4" id="KW-1003">Cell membrane</keyword>
<dbReference type="STRING" id="717772.THIAE_05665"/>
<evidence type="ECO:0000313" key="11">
    <source>
        <dbReference type="Proteomes" id="UP000005380"/>
    </source>
</evidence>
<feature type="transmembrane region" description="Helical" evidence="9">
    <location>
        <begin position="202"/>
        <end position="222"/>
    </location>
</feature>
<protein>
    <submittedName>
        <fullName evidence="10">Iron ABC transporter</fullName>
    </submittedName>
</protein>
<feature type="transmembrane region" description="Helical" evidence="9">
    <location>
        <begin position="6"/>
        <end position="25"/>
    </location>
</feature>
<dbReference type="PANTHER" id="PTHR30477:SF8">
    <property type="entry name" value="METAL TRANSPORT SYSTEM MEMBRANE PROTEIN CT_070-RELATED"/>
    <property type="match status" value="1"/>
</dbReference>
<evidence type="ECO:0000256" key="8">
    <source>
        <dbReference type="RuleBase" id="RU003943"/>
    </source>
</evidence>
<keyword evidence="6 9" id="KW-1133">Transmembrane helix</keyword>
<keyword evidence="7 9" id="KW-0472">Membrane</keyword>
<evidence type="ECO:0000256" key="6">
    <source>
        <dbReference type="ARBA" id="ARBA00022989"/>
    </source>
</evidence>
<keyword evidence="3 8" id="KW-0813">Transport</keyword>
<dbReference type="InParanoid" id="W0DWW4"/>
<feature type="transmembrane region" description="Helical" evidence="9">
    <location>
        <begin position="173"/>
        <end position="196"/>
    </location>
</feature>